<evidence type="ECO:0000313" key="1">
    <source>
        <dbReference type="EMBL" id="GBC09106.1"/>
    </source>
</evidence>
<gene>
    <name evidence="2" type="ORF">RCL2_002449500</name>
    <name evidence="1" type="ORF">RclHR1_08600004</name>
</gene>
<proteinExistence type="predicted"/>
<keyword evidence="3" id="KW-1185">Reference proteome</keyword>
<reference evidence="2" key="2">
    <citation type="submission" date="2019-10" db="EMBL/GenBank/DDBJ databases">
        <title>Conservation and host-specific expression of non-tandemly repeated heterogenous ribosome RNA gene in arbuscular mycorrhizal fungi.</title>
        <authorList>
            <person name="Maeda T."/>
            <person name="Kobayashi Y."/>
            <person name="Nakagawa T."/>
            <person name="Ezawa T."/>
            <person name="Yamaguchi K."/>
            <person name="Bino T."/>
            <person name="Nishimoto Y."/>
            <person name="Shigenobu S."/>
            <person name="Kawaguchi M."/>
        </authorList>
    </citation>
    <scope>NUCLEOTIDE SEQUENCE</scope>
    <source>
        <strain evidence="2">HR1</strain>
    </source>
</reference>
<dbReference type="EMBL" id="BLAL01000261">
    <property type="protein sequence ID" value="GES97931.1"/>
    <property type="molecule type" value="Genomic_DNA"/>
</dbReference>
<dbReference type="Proteomes" id="UP000247702">
    <property type="component" value="Unassembled WGS sequence"/>
</dbReference>
<dbReference type="EMBL" id="BEXD01004271">
    <property type="protein sequence ID" value="GBC09106.1"/>
    <property type="molecule type" value="Genomic_DNA"/>
</dbReference>
<reference evidence="1 3" key="1">
    <citation type="submission" date="2017-11" db="EMBL/GenBank/DDBJ databases">
        <title>The genome of Rhizophagus clarus HR1 reveals common genetic basis of auxotrophy among arbuscular mycorrhizal fungi.</title>
        <authorList>
            <person name="Kobayashi Y."/>
        </authorList>
    </citation>
    <scope>NUCLEOTIDE SEQUENCE [LARGE SCALE GENOMIC DNA]</scope>
    <source>
        <strain evidence="1 3">HR1</strain>
    </source>
</reference>
<name>A0A2Z6S1M1_9GLOM</name>
<evidence type="ECO:0000313" key="2">
    <source>
        <dbReference type="EMBL" id="GES97931.1"/>
    </source>
</evidence>
<dbReference type="OrthoDB" id="2348624at2759"/>
<sequence>MGGKVSSYKNKSFNWQTRQRKKRSALFTKFLSVLLYTKNHDLIPNSILLDDIPFPTNAVNWSPQEYNIWSSLLNVLEIRSHNRTINKVELNGKNYIELTFINEIYDVGLNILIDYLRNDEYYWKKSQSILEDNIQEKFIVPKRPLSPMSVYSDCSVDVLDNLDIFDDVNNDVIPFEKVEELLIKFQLQKDKYGLFKKEKIKSSVNNVWIWKKSNRDSGIGEISILNFEN</sequence>
<evidence type="ECO:0000313" key="3">
    <source>
        <dbReference type="Proteomes" id="UP000247702"/>
    </source>
</evidence>
<organism evidence="1 3">
    <name type="scientific">Rhizophagus clarus</name>
    <dbReference type="NCBI Taxonomy" id="94130"/>
    <lineage>
        <taxon>Eukaryota</taxon>
        <taxon>Fungi</taxon>
        <taxon>Fungi incertae sedis</taxon>
        <taxon>Mucoromycota</taxon>
        <taxon>Glomeromycotina</taxon>
        <taxon>Glomeromycetes</taxon>
        <taxon>Glomerales</taxon>
        <taxon>Glomeraceae</taxon>
        <taxon>Rhizophagus</taxon>
    </lineage>
</organism>
<dbReference type="AlphaFoldDB" id="A0A2Z6S1M1"/>
<accession>A0A2Z6S1M1</accession>
<protein>
    <submittedName>
        <fullName evidence="1">Uncharacterized protein</fullName>
    </submittedName>
</protein>
<dbReference type="Proteomes" id="UP000615446">
    <property type="component" value="Unassembled WGS sequence"/>
</dbReference>
<comment type="caution">
    <text evidence="1">The sequence shown here is derived from an EMBL/GenBank/DDBJ whole genome shotgun (WGS) entry which is preliminary data.</text>
</comment>